<reference evidence="1" key="1">
    <citation type="submission" date="2022-07" db="EMBL/GenBank/DDBJ databases">
        <title>Complete genome sequence of carbapenem-resistant Citrobacter spp. in Japan.</title>
        <authorList>
            <person name="Maehana S."/>
            <person name="Suzuki M."/>
            <person name="Kitasato H."/>
        </authorList>
    </citation>
    <scope>NUCLEOTIDE SEQUENCE</scope>
    <source>
        <strain evidence="1">KAM621</strain>
    </source>
</reference>
<organism evidence="1 2">
    <name type="scientific">Citrobacter braakii</name>
    <dbReference type="NCBI Taxonomy" id="57706"/>
    <lineage>
        <taxon>Bacteria</taxon>
        <taxon>Pseudomonadati</taxon>
        <taxon>Pseudomonadota</taxon>
        <taxon>Gammaproteobacteria</taxon>
        <taxon>Enterobacterales</taxon>
        <taxon>Enterobacteriaceae</taxon>
        <taxon>Citrobacter</taxon>
        <taxon>Citrobacter freundii complex</taxon>
    </lineage>
</organism>
<dbReference type="Proteomes" id="UP001058317">
    <property type="component" value="Chromosome"/>
</dbReference>
<proteinExistence type="predicted"/>
<accession>A0AAD1NZJ3</accession>
<evidence type="ECO:0000313" key="1">
    <source>
        <dbReference type="EMBL" id="BDN96083.1"/>
    </source>
</evidence>
<evidence type="ECO:0000313" key="2">
    <source>
        <dbReference type="Proteomes" id="UP001058317"/>
    </source>
</evidence>
<gene>
    <name evidence="1" type="ORF">KAM621c_11880</name>
</gene>
<protein>
    <submittedName>
        <fullName evidence="1">Uncharacterized protein</fullName>
    </submittedName>
</protein>
<dbReference type="AlphaFoldDB" id="A0AAD1NZJ3"/>
<dbReference type="EMBL" id="AP026382">
    <property type="protein sequence ID" value="BDN96083.1"/>
    <property type="molecule type" value="Genomic_DNA"/>
</dbReference>
<name>A0AAD1NZJ3_CITBR</name>
<sequence>MSDVDTHAEDAIGEHALSQWAQAMTHIACHYRVACSPGAI</sequence>